<name>A0A8J6DC03_9ROSI</name>
<dbReference type="PROSITE" id="PS51367">
    <property type="entry name" value="THAUMATIN_2"/>
    <property type="match status" value="1"/>
</dbReference>
<evidence type="ECO:0000256" key="1">
    <source>
        <dbReference type="SAM" id="MobiDB-lite"/>
    </source>
</evidence>
<dbReference type="SUPFAM" id="SSF49870">
    <property type="entry name" value="Osmotin, thaumatin-like protein"/>
    <property type="match status" value="1"/>
</dbReference>
<accession>A0A8J6DC03</accession>
<dbReference type="InterPro" id="IPR006839">
    <property type="entry name" value="DarP"/>
</dbReference>
<dbReference type="CDD" id="cd09218">
    <property type="entry name" value="TLP-PA"/>
    <property type="match status" value="1"/>
</dbReference>
<dbReference type="PRINTS" id="PR00347">
    <property type="entry name" value="THAUMATIN"/>
</dbReference>
<dbReference type="Gene3D" id="1.10.60.30">
    <property type="entry name" value="PSPTO4464-like domains"/>
    <property type="match status" value="2"/>
</dbReference>
<gene>
    <name evidence="2" type="ORF">CXB51_000849</name>
</gene>
<dbReference type="EMBL" id="JAHUZN010000001">
    <property type="protein sequence ID" value="KAG8503046.1"/>
    <property type="molecule type" value="Genomic_DNA"/>
</dbReference>
<dbReference type="Proteomes" id="UP000701853">
    <property type="component" value="Chromosome 1"/>
</dbReference>
<dbReference type="SMART" id="SM00205">
    <property type="entry name" value="THN"/>
    <property type="match status" value="1"/>
</dbReference>
<proteinExistence type="predicted"/>
<dbReference type="OrthoDB" id="1932188at2759"/>
<comment type="caution">
    <text evidence="2">The sequence shown here is derived from an EMBL/GenBank/DDBJ whole genome shotgun (WGS) entry which is preliminary data.</text>
</comment>
<reference evidence="2 3" key="1">
    <citation type="journal article" date="2021" name="bioRxiv">
        <title>The Gossypium anomalum genome as a resource for cotton improvement and evolutionary analysis of hybrid incompatibility.</title>
        <authorList>
            <person name="Grover C.E."/>
            <person name="Yuan D."/>
            <person name="Arick M.A."/>
            <person name="Miller E.R."/>
            <person name="Hu G."/>
            <person name="Peterson D.G."/>
            <person name="Wendel J.F."/>
            <person name="Udall J.A."/>
        </authorList>
    </citation>
    <scope>NUCLEOTIDE SEQUENCE [LARGE SCALE GENOMIC DNA]</scope>
    <source>
        <strain evidence="2">JFW-Udall</strain>
        <tissue evidence="2">Leaf</tissue>
    </source>
</reference>
<feature type="region of interest" description="Disordered" evidence="1">
    <location>
        <begin position="586"/>
        <end position="605"/>
    </location>
</feature>
<dbReference type="AlphaFoldDB" id="A0A8J6DC03"/>
<evidence type="ECO:0008006" key="4">
    <source>
        <dbReference type="Google" id="ProtNLM"/>
    </source>
</evidence>
<feature type="region of interest" description="Disordered" evidence="1">
    <location>
        <begin position="54"/>
        <end position="92"/>
    </location>
</feature>
<dbReference type="Pfam" id="PF00314">
    <property type="entry name" value="Thaumatin"/>
    <property type="match status" value="1"/>
</dbReference>
<evidence type="ECO:0000313" key="3">
    <source>
        <dbReference type="Proteomes" id="UP000701853"/>
    </source>
</evidence>
<dbReference type="PANTHER" id="PTHR36898:SF1">
    <property type="entry name" value="OS04G0250700 PROTEIN"/>
    <property type="match status" value="1"/>
</dbReference>
<dbReference type="InterPro" id="IPR017949">
    <property type="entry name" value="Thaumatin_CS"/>
</dbReference>
<dbReference type="SUPFAM" id="SSF158710">
    <property type="entry name" value="PSPTO4464-like"/>
    <property type="match status" value="1"/>
</dbReference>
<organism evidence="2 3">
    <name type="scientific">Gossypium anomalum</name>
    <dbReference type="NCBI Taxonomy" id="47600"/>
    <lineage>
        <taxon>Eukaryota</taxon>
        <taxon>Viridiplantae</taxon>
        <taxon>Streptophyta</taxon>
        <taxon>Embryophyta</taxon>
        <taxon>Tracheophyta</taxon>
        <taxon>Spermatophyta</taxon>
        <taxon>Magnoliopsida</taxon>
        <taxon>eudicotyledons</taxon>
        <taxon>Gunneridae</taxon>
        <taxon>Pentapetalae</taxon>
        <taxon>rosids</taxon>
        <taxon>malvids</taxon>
        <taxon>Malvales</taxon>
        <taxon>Malvaceae</taxon>
        <taxon>Malvoideae</taxon>
        <taxon>Gossypium</taxon>
    </lineage>
</organism>
<dbReference type="Pfam" id="PF04751">
    <property type="entry name" value="DarP"/>
    <property type="match status" value="1"/>
</dbReference>
<dbReference type="PROSITE" id="PS00316">
    <property type="entry name" value="THAUMATIN_1"/>
    <property type="match status" value="1"/>
</dbReference>
<keyword evidence="3" id="KW-1185">Reference proteome</keyword>
<dbReference type="InterPro" id="IPR023153">
    <property type="entry name" value="DarP_sf"/>
</dbReference>
<sequence>MARLIRSLRQWPPLQLQQQYHCCSRILTVSIKTPSHCLSFATSTCFRRNARLRPRGTRLPNAPSTSDLRENEISDDSESDVKKSRNQKKREARRAVRWGMDLASFSTPQIKLILRASSLEQDVFDALMLVKRLGPDVREGKRRQFNYIGKLLREVEPELMEALIQATKVGDQKTLQALAVSETQIIEEEEEEEEDDNDYQFEYSQSQEFVNTANRWFDGLISKDIEITNEVFSVCSVDFDRQELRKLVRRVQTSQEQSQNVSEEDKAKIEAAVRSARKSLTRFLRNLAKQLTPEIWSTIIDVCFQKLNNPKYLYISPLKNVTISEQVGRVLKFAYPLPLLHGSNYIYCCCLCSSSITFLYIRSARNTLYHSKQMQLRVLSNAGVSTISTTGFTLRTGESKTISAPASWGGRFWGRTHCSQDSAGKFSCLTGDCGSGKLECSGNSAAPPATLAEFTLDGAGGLDFFDVSLVDGYNVPMLVVPHGGTGQNCTYTGCVVDLNDSCPSELKVMKREGGDGVACKSACEAFRQPQYCCSGAYGTPDTCKASSYSEVFKRACPRAYSYAYDDKSSTFTCAKADYTITFCPSPNTSQKSSSEGQNTETPSTTTLINGTMVYEGALDESAASPSIFTQVFGSHAIAVTFTITIAISCSCQLLF</sequence>
<dbReference type="InterPro" id="IPR001938">
    <property type="entry name" value="Thaumatin"/>
</dbReference>
<dbReference type="InterPro" id="IPR037176">
    <property type="entry name" value="Osmotin/thaumatin-like_sf"/>
</dbReference>
<dbReference type="Gene3D" id="2.60.110.10">
    <property type="entry name" value="Thaumatin"/>
    <property type="match status" value="1"/>
</dbReference>
<protein>
    <recommendedName>
        <fullName evidence="4">Thaumatin-like protein 1b</fullName>
    </recommendedName>
</protein>
<dbReference type="PANTHER" id="PTHR36898">
    <property type="entry name" value="OSJNBB0026I12.6 PROTEIN"/>
    <property type="match status" value="1"/>
</dbReference>
<evidence type="ECO:0000313" key="2">
    <source>
        <dbReference type="EMBL" id="KAG8503046.1"/>
    </source>
</evidence>
<dbReference type="CDD" id="cd16331">
    <property type="entry name" value="YjgA-like"/>
    <property type="match status" value="1"/>
</dbReference>
<dbReference type="FunFam" id="2.60.110.10:FF:000001">
    <property type="entry name" value="THAUMATIN-LIKE PROTEIN 1"/>
    <property type="match status" value="1"/>
</dbReference>